<dbReference type="PANTHER" id="PTHR48013">
    <property type="entry name" value="DUAL SPECIFICITY MITOGEN-ACTIVATED PROTEIN KINASE KINASE 5-RELATED"/>
    <property type="match status" value="1"/>
</dbReference>
<comment type="catalytic activity">
    <reaction evidence="9">
        <text>L-tyrosyl-[protein] + ATP = O-phospho-L-tyrosyl-[protein] + ADP + H(+)</text>
        <dbReference type="Rhea" id="RHEA:10596"/>
        <dbReference type="Rhea" id="RHEA-COMP:10136"/>
        <dbReference type="Rhea" id="RHEA-COMP:20101"/>
        <dbReference type="ChEBI" id="CHEBI:15378"/>
        <dbReference type="ChEBI" id="CHEBI:30616"/>
        <dbReference type="ChEBI" id="CHEBI:46858"/>
        <dbReference type="ChEBI" id="CHEBI:61978"/>
        <dbReference type="ChEBI" id="CHEBI:456216"/>
        <dbReference type="EC" id="2.7.12.2"/>
    </reaction>
</comment>
<feature type="region of interest" description="Disordered" evidence="10">
    <location>
        <begin position="1"/>
        <end position="88"/>
    </location>
</feature>
<reference evidence="12" key="1">
    <citation type="submission" date="2021-01" db="EMBL/GenBank/DDBJ databases">
        <authorList>
            <person name="Corre E."/>
            <person name="Pelletier E."/>
            <person name="Niang G."/>
            <person name="Scheremetjew M."/>
            <person name="Finn R."/>
            <person name="Kale V."/>
            <person name="Holt S."/>
            <person name="Cochrane G."/>
            <person name="Meng A."/>
            <person name="Brown T."/>
            <person name="Cohen L."/>
        </authorList>
    </citation>
    <scope>NUCLEOTIDE SEQUENCE</scope>
    <source>
        <strain evidence="12">CCAP 1951/1</strain>
    </source>
</reference>
<feature type="compositionally biased region" description="Low complexity" evidence="10">
    <location>
        <begin position="472"/>
        <end position="490"/>
    </location>
</feature>
<evidence type="ECO:0000256" key="9">
    <source>
        <dbReference type="ARBA" id="ARBA00051693"/>
    </source>
</evidence>
<comment type="catalytic activity">
    <reaction evidence="7">
        <text>L-seryl-[protein] + ATP = O-phospho-L-seryl-[protein] + ADP + H(+)</text>
        <dbReference type="Rhea" id="RHEA:17989"/>
        <dbReference type="Rhea" id="RHEA-COMP:9863"/>
        <dbReference type="Rhea" id="RHEA-COMP:11604"/>
        <dbReference type="ChEBI" id="CHEBI:15378"/>
        <dbReference type="ChEBI" id="CHEBI:29999"/>
        <dbReference type="ChEBI" id="CHEBI:30616"/>
        <dbReference type="ChEBI" id="CHEBI:83421"/>
        <dbReference type="ChEBI" id="CHEBI:456216"/>
        <dbReference type="EC" id="2.7.12.2"/>
    </reaction>
</comment>
<evidence type="ECO:0000256" key="7">
    <source>
        <dbReference type="ARBA" id="ARBA00049014"/>
    </source>
</evidence>
<evidence type="ECO:0000256" key="6">
    <source>
        <dbReference type="ARBA" id="ARBA00038999"/>
    </source>
</evidence>
<dbReference type="Gene3D" id="3.30.200.20">
    <property type="entry name" value="Phosphorylase Kinase, domain 1"/>
    <property type="match status" value="1"/>
</dbReference>
<accession>A0A7S1QTI5</accession>
<organism evidence="12">
    <name type="scientific">Neobodo designis</name>
    <name type="common">Flagellated protozoan</name>
    <name type="synonym">Bodo designis</name>
    <dbReference type="NCBI Taxonomy" id="312471"/>
    <lineage>
        <taxon>Eukaryota</taxon>
        <taxon>Discoba</taxon>
        <taxon>Euglenozoa</taxon>
        <taxon>Kinetoplastea</taxon>
        <taxon>Metakinetoplastina</taxon>
        <taxon>Neobodonida</taxon>
        <taxon>Neobodo</taxon>
    </lineage>
</organism>
<evidence type="ECO:0000259" key="11">
    <source>
        <dbReference type="PROSITE" id="PS50011"/>
    </source>
</evidence>
<evidence type="ECO:0000313" key="12">
    <source>
        <dbReference type="EMBL" id="CAD9148006.1"/>
    </source>
</evidence>
<dbReference type="PANTHER" id="PTHR48013:SF9">
    <property type="entry name" value="DUAL SPECIFICITY MITOGEN-ACTIVATED PROTEIN KINASE KINASE 5"/>
    <property type="match status" value="1"/>
</dbReference>
<evidence type="ECO:0000256" key="4">
    <source>
        <dbReference type="ARBA" id="ARBA00022840"/>
    </source>
</evidence>
<dbReference type="PROSITE" id="PS00108">
    <property type="entry name" value="PROTEIN_KINASE_ST"/>
    <property type="match status" value="1"/>
</dbReference>
<keyword evidence="1" id="KW-0808">Transferase</keyword>
<dbReference type="Gene3D" id="1.10.510.10">
    <property type="entry name" value="Transferase(Phosphotransferase) domain 1"/>
    <property type="match status" value="1"/>
</dbReference>
<feature type="region of interest" description="Disordered" evidence="10">
    <location>
        <begin position="461"/>
        <end position="547"/>
    </location>
</feature>
<evidence type="ECO:0000256" key="1">
    <source>
        <dbReference type="ARBA" id="ARBA00022679"/>
    </source>
</evidence>
<dbReference type="InterPro" id="IPR011009">
    <property type="entry name" value="Kinase-like_dom_sf"/>
</dbReference>
<comment type="similarity">
    <text evidence="5">Belongs to the protein kinase superfamily. STE Ser/Thr protein kinase family. MAP kinase kinase subfamily.</text>
</comment>
<dbReference type="Pfam" id="PF00069">
    <property type="entry name" value="Pkinase"/>
    <property type="match status" value="1"/>
</dbReference>
<evidence type="ECO:0000256" key="5">
    <source>
        <dbReference type="ARBA" id="ARBA00038035"/>
    </source>
</evidence>
<dbReference type="PROSITE" id="PS50011">
    <property type="entry name" value="PROTEIN_KINASE_DOM"/>
    <property type="match status" value="1"/>
</dbReference>
<protein>
    <recommendedName>
        <fullName evidence="6">mitogen-activated protein kinase kinase</fullName>
        <ecNumber evidence="6">2.7.12.2</ecNumber>
    </recommendedName>
</protein>
<dbReference type="SUPFAM" id="SSF56112">
    <property type="entry name" value="Protein kinase-like (PK-like)"/>
    <property type="match status" value="1"/>
</dbReference>
<feature type="compositionally biased region" description="Low complexity" evidence="10">
    <location>
        <begin position="42"/>
        <end position="51"/>
    </location>
</feature>
<gene>
    <name evidence="12" type="ORF">NDES1114_LOCUS31264</name>
</gene>
<dbReference type="EMBL" id="HBGF01046721">
    <property type="protein sequence ID" value="CAD9148006.1"/>
    <property type="molecule type" value="Transcribed_RNA"/>
</dbReference>
<sequence>MKRPGLRPTLDGMVSPGASSSSPLGPSAGTAYSAGPAGQPPVVTSVSSATTLTGPGGRVLPRLSESWAGDKSQQQLRRGGAPGALASMASPTQSTLSFLVSASGGMLTLGDHYHVSSSGVAEFKDDERTKALGLDAANHSGLVCRHVSELDFDNGFQIGRGSSGKVYNVLHTPSGKRVCVKQMTIDDAHSRDEIKRELDTLHKAPSRWVVDFHGAFFHHDLGVILLVLELMDGSLRDLLNIRKRLTEHEAKAFTLQAVNGLARLHGELSLIHRDVKPENLLFDRAGRVKVTDFGVSRGNRTADPNSVHTFVGSISYMSPERLEGKAYSYEVDVWSLGIVVCEMVTGYHPYQDSFGPNSAKLTFWDLLQKVVSSGGAGGPPPLEACMERMAAAGVTPPEVSDDLADFVAQCLAFDRDERASAERLLMHPWLASMEVAEAESVAQQVAFGAAQLKDEETRRLAAMGASAGSPRTASSGSTPAGAASCGSATALPTSGGLGAHSALSGSGSAQTPVLSTPEESKARGQALMDDFVNATMRAPRGGGPPPR</sequence>
<feature type="domain" description="Protein kinase" evidence="11">
    <location>
        <begin position="152"/>
        <end position="430"/>
    </location>
</feature>
<keyword evidence="4" id="KW-0067">ATP-binding</keyword>
<keyword evidence="2" id="KW-0547">Nucleotide-binding</keyword>
<keyword evidence="3" id="KW-0418">Kinase</keyword>
<evidence type="ECO:0000256" key="3">
    <source>
        <dbReference type="ARBA" id="ARBA00022777"/>
    </source>
</evidence>
<dbReference type="GO" id="GO:0004708">
    <property type="term" value="F:MAP kinase kinase activity"/>
    <property type="evidence" value="ECO:0007669"/>
    <property type="project" value="UniProtKB-EC"/>
</dbReference>
<comment type="catalytic activity">
    <reaction evidence="8">
        <text>L-threonyl-[protein] + ATP = O-phospho-L-threonyl-[protein] + ADP + H(+)</text>
        <dbReference type="Rhea" id="RHEA:46608"/>
        <dbReference type="Rhea" id="RHEA-COMP:11060"/>
        <dbReference type="Rhea" id="RHEA-COMP:11605"/>
        <dbReference type="ChEBI" id="CHEBI:15378"/>
        <dbReference type="ChEBI" id="CHEBI:30013"/>
        <dbReference type="ChEBI" id="CHEBI:30616"/>
        <dbReference type="ChEBI" id="CHEBI:61977"/>
        <dbReference type="ChEBI" id="CHEBI:456216"/>
        <dbReference type="EC" id="2.7.12.2"/>
    </reaction>
</comment>
<name>A0A7S1QTI5_NEODS</name>
<feature type="compositionally biased region" description="Low complexity" evidence="10">
    <location>
        <begin position="15"/>
        <end position="31"/>
    </location>
</feature>
<proteinExistence type="inferred from homology"/>
<evidence type="ECO:0000256" key="2">
    <source>
        <dbReference type="ARBA" id="ARBA00022741"/>
    </source>
</evidence>
<dbReference type="GO" id="GO:0005524">
    <property type="term" value="F:ATP binding"/>
    <property type="evidence" value="ECO:0007669"/>
    <property type="project" value="UniProtKB-KW"/>
</dbReference>
<evidence type="ECO:0000256" key="8">
    <source>
        <dbReference type="ARBA" id="ARBA00049299"/>
    </source>
</evidence>
<dbReference type="AlphaFoldDB" id="A0A7S1QTI5"/>
<dbReference type="SMART" id="SM00220">
    <property type="entry name" value="S_TKc"/>
    <property type="match status" value="1"/>
</dbReference>
<dbReference type="InterPro" id="IPR000719">
    <property type="entry name" value="Prot_kinase_dom"/>
</dbReference>
<evidence type="ECO:0000256" key="10">
    <source>
        <dbReference type="SAM" id="MobiDB-lite"/>
    </source>
</evidence>
<dbReference type="EC" id="2.7.12.2" evidence="6"/>
<dbReference type="InterPro" id="IPR008271">
    <property type="entry name" value="Ser/Thr_kinase_AS"/>
</dbReference>
<feature type="compositionally biased region" description="Low complexity" evidence="10">
    <location>
        <begin position="499"/>
        <end position="509"/>
    </location>
</feature>